<dbReference type="GO" id="GO:0016757">
    <property type="term" value="F:glycosyltransferase activity"/>
    <property type="evidence" value="ECO:0007669"/>
    <property type="project" value="UniProtKB-KW"/>
</dbReference>
<dbReference type="GO" id="GO:1901137">
    <property type="term" value="P:carbohydrate derivative biosynthetic process"/>
    <property type="evidence" value="ECO:0007669"/>
    <property type="project" value="UniProtKB-ARBA"/>
</dbReference>
<evidence type="ECO:0000256" key="2">
    <source>
        <dbReference type="ARBA" id="ARBA00022676"/>
    </source>
</evidence>
<evidence type="ECO:0000256" key="3">
    <source>
        <dbReference type="ARBA" id="ARBA00022679"/>
    </source>
</evidence>
<accession>A0A850DQE5</accession>
<organism evidence="5 6">
    <name type="scientific">Curtobacterium citreum</name>
    <dbReference type="NCBI Taxonomy" id="2036"/>
    <lineage>
        <taxon>Bacteria</taxon>
        <taxon>Bacillati</taxon>
        <taxon>Actinomycetota</taxon>
        <taxon>Actinomycetes</taxon>
        <taxon>Micrococcales</taxon>
        <taxon>Microbacteriaceae</taxon>
        <taxon>Curtobacterium</taxon>
    </lineage>
</organism>
<feature type="domain" description="Glycosyltransferase subfamily 4-like N-terminal" evidence="4">
    <location>
        <begin position="15"/>
        <end position="215"/>
    </location>
</feature>
<dbReference type="InterPro" id="IPR050194">
    <property type="entry name" value="Glycosyltransferase_grp1"/>
</dbReference>
<reference evidence="5 6" key="1">
    <citation type="submission" date="2020-05" db="EMBL/GenBank/DDBJ databases">
        <title>Genome Sequencing of Type Strains.</title>
        <authorList>
            <person name="Lemaire J.F."/>
            <person name="Inderbitzin P."/>
            <person name="Gregorio O.A."/>
            <person name="Collins S.B."/>
            <person name="Wespe N."/>
            <person name="Knight-Connoni V."/>
        </authorList>
    </citation>
    <scope>NUCLEOTIDE SEQUENCE [LARGE SCALE GENOMIC DNA]</scope>
    <source>
        <strain evidence="5 6">DSM 20512</strain>
    </source>
</reference>
<protein>
    <recommendedName>
        <fullName evidence="1">D-inositol 3-phosphate glycosyltransferase</fullName>
    </recommendedName>
</protein>
<gene>
    <name evidence="5" type="ORF">HP467_06370</name>
</gene>
<dbReference type="Gene3D" id="3.40.50.2000">
    <property type="entry name" value="Glycogen Phosphorylase B"/>
    <property type="match status" value="2"/>
</dbReference>
<dbReference type="Pfam" id="PF13692">
    <property type="entry name" value="Glyco_trans_1_4"/>
    <property type="match status" value="1"/>
</dbReference>
<keyword evidence="3 5" id="KW-0808">Transferase</keyword>
<evidence type="ECO:0000256" key="1">
    <source>
        <dbReference type="ARBA" id="ARBA00021292"/>
    </source>
</evidence>
<keyword evidence="2" id="KW-0328">Glycosyltransferase</keyword>
<dbReference type="InterPro" id="IPR028098">
    <property type="entry name" value="Glyco_trans_4-like_N"/>
</dbReference>
<dbReference type="PANTHER" id="PTHR45947">
    <property type="entry name" value="SULFOQUINOVOSYL TRANSFERASE SQD2"/>
    <property type="match status" value="1"/>
</dbReference>
<dbReference type="RefSeq" id="WP_175325597.1">
    <property type="nucleotide sequence ID" value="NZ_BAAAWP010000001.1"/>
</dbReference>
<dbReference type="Pfam" id="PF13439">
    <property type="entry name" value="Glyco_transf_4"/>
    <property type="match status" value="1"/>
</dbReference>
<sequence>MRIALVTDYYLPTLGGVQTAVRSLAEALTTAGHEVTVYCPDDPAVPRHEGAHEVVGLPVSRVFRPDGYPFAWPPRRVRAVLRRELTARRTEVVHTHSEMFAALAGIRAAQDLDLPVVHTMHGRIDVYTRNVLPVPAVTTALLAFLHRTQVDHRGIRVAPDRPFTRTRTARRMWRVMLAQSRASAHVVVPSQHFADKLVDRGVRTPVSVLSNGIEPTVLDAIGPARVRTRAPGEPLRVLWVGRLSPEKRPEVLVAAARSFPAGTVVDVLGDGVARTAVARAASATPVTLHGPTPHDRVLAAMRDAHVLVSSSLDFDNQPMVMLEAVATGLPVVHCDPDLAEVVPAGGGWTTPTPDAAGIAAVVRTLHDEPERLERASAALVAARGRVEQRVDDLVAVYEAVLRPRRTT</sequence>
<dbReference type="EMBL" id="JABMCG010000093">
    <property type="protein sequence ID" value="NUU27737.1"/>
    <property type="molecule type" value="Genomic_DNA"/>
</dbReference>
<comment type="caution">
    <text evidence="5">The sequence shown here is derived from an EMBL/GenBank/DDBJ whole genome shotgun (WGS) entry which is preliminary data.</text>
</comment>
<dbReference type="Proteomes" id="UP000539146">
    <property type="component" value="Unassembled WGS sequence"/>
</dbReference>
<evidence type="ECO:0000313" key="6">
    <source>
        <dbReference type="Proteomes" id="UP000539146"/>
    </source>
</evidence>
<name>A0A850DQE5_9MICO</name>
<evidence type="ECO:0000259" key="4">
    <source>
        <dbReference type="Pfam" id="PF13439"/>
    </source>
</evidence>
<proteinExistence type="predicted"/>
<evidence type="ECO:0000313" key="5">
    <source>
        <dbReference type="EMBL" id="NUU27737.1"/>
    </source>
</evidence>
<dbReference type="AlphaFoldDB" id="A0A850DQE5"/>
<dbReference type="SUPFAM" id="SSF53756">
    <property type="entry name" value="UDP-Glycosyltransferase/glycogen phosphorylase"/>
    <property type="match status" value="1"/>
</dbReference>
<dbReference type="PANTHER" id="PTHR45947:SF3">
    <property type="entry name" value="SULFOQUINOVOSYL TRANSFERASE SQD2"/>
    <property type="match status" value="1"/>
</dbReference>